<gene>
    <name evidence="2" type="ORF">E2C01_022202</name>
</gene>
<evidence type="ECO:0000313" key="2">
    <source>
        <dbReference type="EMBL" id="MPC28987.1"/>
    </source>
</evidence>
<feature type="chain" id="PRO_5023008243" evidence="1">
    <location>
        <begin position="26"/>
        <end position="83"/>
    </location>
</feature>
<dbReference type="EMBL" id="VSRR010001997">
    <property type="protein sequence ID" value="MPC28987.1"/>
    <property type="molecule type" value="Genomic_DNA"/>
</dbReference>
<sequence length="83" mass="8980">MTTRLSLPATTMLLLLHATEYGGTGWEMILPWEWTSLPTLTAAAGKLGEGRTAYKVLVHLNLGHGEVPWDGTGNCGRGWGGWD</sequence>
<dbReference type="AlphaFoldDB" id="A0A5B7E6L9"/>
<evidence type="ECO:0000256" key="1">
    <source>
        <dbReference type="SAM" id="SignalP"/>
    </source>
</evidence>
<organism evidence="2 3">
    <name type="scientific">Portunus trituberculatus</name>
    <name type="common">Swimming crab</name>
    <name type="synonym">Neptunus trituberculatus</name>
    <dbReference type="NCBI Taxonomy" id="210409"/>
    <lineage>
        <taxon>Eukaryota</taxon>
        <taxon>Metazoa</taxon>
        <taxon>Ecdysozoa</taxon>
        <taxon>Arthropoda</taxon>
        <taxon>Crustacea</taxon>
        <taxon>Multicrustacea</taxon>
        <taxon>Malacostraca</taxon>
        <taxon>Eumalacostraca</taxon>
        <taxon>Eucarida</taxon>
        <taxon>Decapoda</taxon>
        <taxon>Pleocyemata</taxon>
        <taxon>Brachyura</taxon>
        <taxon>Eubrachyura</taxon>
        <taxon>Portunoidea</taxon>
        <taxon>Portunidae</taxon>
        <taxon>Portuninae</taxon>
        <taxon>Portunus</taxon>
    </lineage>
</organism>
<accession>A0A5B7E6L9</accession>
<protein>
    <submittedName>
        <fullName evidence="2">Uncharacterized protein</fullName>
    </submittedName>
</protein>
<reference evidence="2 3" key="1">
    <citation type="submission" date="2019-05" db="EMBL/GenBank/DDBJ databases">
        <title>Another draft genome of Portunus trituberculatus and its Hox gene families provides insights of decapod evolution.</title>
        <authorList>
            <person name="Jeong J.-H."/>
            <person name="Song I."/>
            <person name="Kim S."/>
            <person name="Choi T."/>
            <person name="Kim D."/>
            <person name="Ryu S."/>
            <person name="Kim W."/>
        </authorList>
    </citation>
    <scope>NUCLEOTIDE SEQUENCE [LARGE SCALE GENOMIC DNA]</scope>
    <source>
        <tissue evidence="2">Muscle</tissue>
    </source>
</reference>
<name>A0A5B7E6L9_PORTR</name>
<feature type="signal peptide" evidence="1">
    <location>
        <begin position="1"/>
        <end position="25"/>
    </location>
</feature>
<keyword evidence="1" id="KW-0732">Signal</keyword>
<dbReference type="Proteomes" id="UP000324222">
    <property type="component" value="Unassembled WGS sequence"/>
</dbReference>
<proteinExistence type="predicted"/>
<evidence type="ECO:0000313" key="3">
    <source>
        <dbReference type="Proteomes" id="UP000324222"/>
    </source>
</evidence>
<keyword evidence="3" id="KW-1185">Reference proteome</keyword>
<comment type="caution">
    <text evidence="2">The sequence shown here is derived from an EMBL/GenBank/DDBJ whole genome shotgun (WGS) entry which is preliminary data.</text>
</comment>